<dbReference type="Proteomes" id="UP000308652">
    <property type="component" value="Unassembled WGS sequence"/>
</dbReference>
<dbReference type="InterPro" id="IPR036291">
    <property type="entry name" value="NAD(P)-bd_dom_sf"/>
</dbReference>
<dbReference type="STRING" id="68775.A0A5C3MIH4"/>
<dbReference type="InterPro" id="IPR002347">
    <property type="entry name" value="SDR_fam"/>
</dbReference>
<gene>
    <name evidence="3" type="ORF">BDQ12DRAFT_718249</name>
</gene>
<evidence type="ECO:0000256" key="1">
    <source>
        <dbReference type="ARBA" id="ARBA00006484"/>
    </source>
</evidence>
<dbReference type="AlphaFoldDB" id="A0A5C3MIH4"/>
<proteinExistence type="inferred from homology"/>
<evidence type="ECO:0000256" key="2">
    <source>
        <dbReference type="ARBA" id="ARBA00023002"/>
    </source>
</evidence>
<keyword evidence="2" id="KW-0560">Oxidoreductase</keyword>
<dbReference type="InterPro" id="IPR051911">
    <property type="entry name" value="SDR_oxidoreductase"/>
</dbReference>
<dbReference type="EMBL" id="ML213590">
    <property type="protein sequence ID" value="TFK45154.1"/>
    <property type="molecule type" value="Genomic_DNA"/>
</dbReference>
<evidence type="ECO:0000313" key="3">
    <source>
        <dbReference type="EMBL" id="TFK45154.1"/>
    </source>
</evidence>
<comment type="similarity">
    <text evidence="1">Belongs to the short-chain dehydrogenases/reductases (SDR) family.</text>
</comment>
<evidence type="ECO:0008006" key="5">
    <source>
        <dbReference type="Google" id="ProtNLM"/>
    </source>
</evidence>
<name>A0A5C3MIH4_9AGAR</name>
<organism evidence="3 4">
    <name type="scientific">Crucibulum laeve</name>
    <dbReference type="NCBI Taxonomy" id="68775"/>
    <lineage>
        <taxon>Eukaryota</taxon>
        <taxon>Fungi</taxon>
        <taxon>Dikarya</taxon>
        <taxon>Basidiomycota</taxon>
        <taxon>Agaricomycotina</taxon>
        <taxon>Agaricomycetes</taxon>
        <taxon>Agaricomycetidae</taxon>
        <taxon>Agaricales</taxon>
        <taxon>Agaricineae</taxon>
        <taxon>Nidulariaceae</taxon>
        <taxon>Crucibulum</taxon>
    </lineage>
</organism>
<dbReference type="GO" id="GO:0016491">
    <property type="term" value="F:oxidoreductase activity"/>
    <property type="evidence" value="ECO:0007669"/>
    <property type="project" value="UniProtKB-KW"/>
</dbReference>
<dbReference type="PANTHER" id="PTHR43976">
    <property type="entry name" value="SHORT CHAIN DEHYDROGENASE"/>
    <property type="match status" value="1"/>
</dbReference>
<protein>
    <recommendedName>
        <fullName evidence="5">NAD(P)-binding protein</fullName>
    </recommendedName>
</protein>
<dbReference type="Pfam" id="PF00106">
    <property type="entry name" value="adh_short"/>
    <property type="match status" value="1"/>
</dbReference>
<accession>A0A5C3MIH4</accession>
<reference evidence="3 4" key="1">
    <citation type="journal article" date="2019" name="Nat. Ecol. Evol.">
        <title>Megaphylogeny resolves global patterns of mushroom evolution.</title>
        <authorList>
            <person name="Varga T."/>
            <person name="Krizsan K."/>
            <person name="Foldi C."/>
            <person name="Dima B."/>
            <person name="Sanchez-Garcia M."/>
            <person name="Sanchez-Ramirez S."/>
            <person name="Szollosi G.J."/>
            <person name="Szarkandi J.G."/>
            <person name="Papp V."/>
            <person name="Albert L."/>
            <person name="Andreopoulos W."/>
            <person name="Angelini C."/>
            <person name="Antonin V."/>
            <person name="Barry K.W."/>
            <person name="Bougher N.L."/>
            <person name="Buchanan P."/>
            <person name="Buyck B."/>
            <person name="Bense V."/>
            <person name="Catcheside P."/>
            <person name="Chovatia M."/>
            <person name="Cooper J."/>
            <person name="Damon W."/>
            <person name="Desjardin D."/>
            <person name="Finy P."/>
            <person name="Geml J."/>
            <person name="Haridas S."/>
            <person name="Hughes K."/>
            <person name="Justo A."/>
            <person name="Karasinski D."/>
            <person name="Kautmanova I."/>
            <person name="Kiss B."/>
            <person name="Kocsube S."/>
            <person name="Kotiranta H."/>
            <person name="LaButti K.M."/>
            <person name="Lechner B.E."/>
            <person name="Liimatainen K."/>
            <person name="Lipzen A."/>
            <person name="Lukacs Z."/>
            <person name="Mihaltcheva S."/>
            <person name="Morgado L.N."/>
            <person name="Niskanen T."/>
            <person name="Noordeloos M.E."/>
            <person name="Ohm R.A."/>
            <person name="Ortiz-Santana B."/>
            <person name="Ovrebo C."/>
            <person name="Racz N."/>
            <person name="Riley R."/>
            <person name="Savchenko A."/>
            <person name="Shiryaev A."/>
            <person name="Soop K."/>
            <person name="Spirin V."/>
            <person name="Szebenyi C."/>
            <person name="Tomsovsky M."/>
            <person name="Tulloss R.E."/>
            <person name="Uehling J."/>
            <person name="Grigoriev I.V."/>
            <person name="Vagvolgyi C."/>
            <person name="Papp T."/>
            <person name="Martin F.M."/>
            <person name="Miettinen O."/>
            <person name="Hibbett D.S."/>
            <person name="Nagy L.G."/>
        </authorList>
    </citation>
    <scope>NUCLEOTIDE SEQUENCE [LARGE SCALE GENOMIC DNA]</scope>
    <source>
        <strain evidence="3 4">CBS 166.37</strain>
    </source>
</reference>
<evidence type="ECO:0000313" key="4">
    <source>
        <dbReference type="Proteomes" id="UP000308652"/>
    </source>
</evidence>
<sequence length="114" mass="12614">MPFHKEIRLLLLCKPEALTDIATKYDSSHLLAVKLDITKPQEIIDAFAIAHEVFGHIDVVHNNAGYGSIGEIKGTPNKIACAMFKVNFWGSTNIAREDVQYFRDANKPSGGCLL</sequence>
<keyword evidence="4" id="KW-1185">Reference proteome</keyword>
<dbReference type="Gene3D" id="3.40.50.720">
    <property type="entry name" value="NAD(P)-binding Rossmann-like Domain"/>
    <property type="match status" value="1"/>
</dbReference>
<dbReference type="OrthoDB" id="1274115at2759"/>
<dbReference type="SUPFAM" id="SSF51735">
    <property type="entry name" value="NAD(P)-binding Rossmann-fold domains"/>
    <property type="match status" value="1"/>
</dbReference>
<dbReference type="PANTHER" id="PTHR43976:SF16">
    <property type="entry name" value="SHORT-CHAIN DEHYDROGENASE_REDUCTASE FAMILY PROTEIN"/>
    <property type="match status" value="1"/>
</dbReference>